<evidence type="ECO:0000256" key="4">
    <source>
        <dbReference type="ARBA" id="ARBA00022723"/>
    </source>
</evidence>
<keyword evidence="5" id="KW-0378">Hydrolase</keyword>
<dbReference type="Gene3D" id="3.30.70.360">
    <property type="match status" value="1"/>
</dbReference>
<keyword evidence="6" id="KW-0862">Zinc</keyword>
<gene>
    <name evidence="10" type="ORF">D4N35_013115</name>
</gene>
<name>A0A443IN14_9BACI</name>
<feature type="transmembrane region" description="Helical" evidence="8">
    <location>
        <begin position="21"/>
        <end position="45"/>
    </location>
</feature>
<evidence type="ECO:0000256" key="7">
    <source>
        <dbReference type="ARBA" id="ARBA00023285"/>
    </source>
</evidence>
<dbReference type="NCBIfam" id="NF005306">
    <property type="entry name" value="PRK06837.1"/>
    <property type="match status" value="1"/>
</dbReference>
<evidence type="ECO:0000256" key="6">
    <source>
        <dbReference type="ARBA" id="ARBA00022833"/>
    </source>
</evidence>
<dbReference type="InterPro" id="IPR036264">
    <property type="entry name" value="Bact_exopeptidase_dim_dom"/>
</dbReference>
<dbReference type="InterPro" id="IPR010182">
    <property type="entry name" value="ArgE/DapE"/>
</dbReference>
<evidence type="ECO:0000256" key="5">
    <source>
        <dbReference type="ARBA" id="ARBA00022801"/>
    </source>
</evidence>
<organism evidence="10 11">
    <name type="scientific">Siminovitchia fortis</name>
    <dbReference type="NCBI Taxonomy" id="254758"/>
    <lineage>
        <taxon>Bacteria</taxon>
        <taxon>Bacillati</taxon>
        <taxon>Bacillota</taxon>
        <taxon>Bacilli</taxon>
        <taxon>Bacillales</taxon>
        <taxon>Bacillaceae</taxon>
        <taxon>Siminovitchia</taxon>
    </lineage>
</organism>
<dbReference type="Pfam" id="PF07687">
    <property type="entry name" value="M20_dimer"/>
    <property type="match status" value="1"/>
</dbReference>
<sequence>MIKGHLKFFHRAFFHTGKTRKILTIFCIMIYNVYEYMFFDFYYIYFNAGRSSKVSTDTKKKVQDYIEENKDELVEAIVKAVQIPSVIGDENAMAEYMRKKYEEIGLKVAEVHPEYEKIQNHPAFSSSDLPFEGRKNIIGIWEGNDDAPSLTLNGHMDVVSPEPVENWTKDPWGGEIVGNKLYGRGSGDMKAGLMANWFALKALLDLGIKPKGKVLLQSVIEEEAGGAGGTLSCLEAGYTTDGFIATEPHALRLTVAHAGVMYFRVRVLGKTAHAGMAHLGVNAISKMYKVYNALEELAEKRAKEVYFELFHKGSGQSVHMNLGTLKGGDWASNVPGEAVLECRIGFIPSETRAEIKELIEKTVQEAAKGDEWLEENPPEVEWYGWTTEAWNQAPDDPYVQAFKKTAEDVLGKEVEIAGRAAGNDARFTQYYGKPGLVFGPRCSNMHGPDEYVEIDSVIETAKVFAAHIIDWCGIEEE</sequence>
<keyword evidence="8" id="KW-1133">Transmembrane helix</keyword>
<evidence type="ECO:0000256" key="1">
    <source>
        <dbReference type="ARBA" id="ARBA00001941"/>
    </source>
</evidence>
<dbReference type="InterPro" id="IPR011650">
    <property type="entry name" value="Peptidase_M20_dimer"/>
</dbReference>
<dbReference type="InterPro" id="IPR050072">
    <property type="entry name" value="Peptidase_M20A"/>
</dbReference>
<comment type="cofactor">
    <cofactor evidence="1">
        <name>Co(2+)</name>
        <dbReference type="ChEBI" id="CHEBI:48828"/>
    </cofactor>
</comment>
<evidence type="ECO:0000313" key="11">
    <source>
        <dbReference type="Proteomes" id="UP000273811"/>
    </source>
</evidence>
<comment type="cofactor">
    <cofactor evidence="2">
        <name>Zn(2+)</name>
        <dbReference type="ChEBI" id="CHEBI:29105"/>
    </cofactor>
</comment>
<feature type="domain" description="Peptidase M20 dimerisation" evidence="9">
    <location>
        <begin position="255"/>
        <end position="370"/>
    </location>
</feature>
<dbReference type="SUPFAM" id="SSF53187">
    <property type="entry name" value="Zn-dependent exopeptidases"/>
    <property type="match status" value="1"/>
</dbReference>
<comment type="similarity">
    <text evidence="3">Belongs to the peptidase M20A family.</text>
</comment>
<keyword evidence="4" id="KW-0479">Metal-binding</keyword>
<accession>A0A443IN14</accession>
<keyword evidence="8" id="KW-0812">Transmembrane</keyword>
<evidence type="ECO:0000259" key="9">
    <source>
        <dbReference type="Pfam" id="PF07687"/>
    </source>
</evidence>
<protein>
    <submittedName>
        <fullName evidence="10">ArgE/DapE family deacylase</fullName>
    </submittedName>
</protein>
<evidence type="ECO:0000313" key="10">
    <source>
        <dbReference type="EMBL" id="RWR07306.1"/>
    </source>
</evidence>
<dbReference type="GO" id="GO:0016787">
    <property type="term" value="F:hydrolase activity"/>
    <property type="evidence" value="ECO:0007669"/>
    <property type="project" value="UniProtKB-KW"/>
</dbReference>
<keyword evidence="8" id="KW-0472">Membrane</keyword>
<keyword evidence="11" id="KW-1185">Reference proteome</keyword>
<dbReference type="Proteomes" id="UP000273811">
    <property type="component" value="Unassembled WGS sequence"/>
</dbReference>
<reference evidence="10" key="1">
    <citation type="submission" date="2018-12" db="EMBL/GenBank/DDBJ databases">
        <authorList>
            <person name="Sun L."/>
            <person name="Chen Z."/>
        </authorList>
    </citation>
    <scope>NUCLEOTIDE SEQUENCE [LARGE SCALE GENOMIC DNA]</scope>
    <source>
        <strain evidence="10">DSM 16012</strain>
    </source>
</reference>
<dbReference type="OrthoDB" id="9792335at2"/>
<dbReference type="SUPFAM" id="SSF55031">
    <property type="entry name" value="Bacterial exopeptidase dimerisation domain"/>
    <property type="match status" value="1"/>
</dbReference>
<dbReference type="AlphaFoldDB" id="A0A443IN14"/>
<evidence type="ECO:0000256" key="3">
    <source>
        <dbReference type="ARBA" id="ARBA00006247"/>
    </source>
</evidence>
<dbReference type="PANTHER" id="PTHR43808">
    <property type="entry name" value="ACETYLORNITHINE DEACETYLASE"/>
    <property type="match status" value="1"/>
</dbReference>
<dbReference type="Pfam" id="PF01546">
    <property type="entry name" value="Peptidase_M20"/>
    <property type="match status" value="1"/>
</dbReference>
<dbReference type="NCBIfam" id="TIGR01910">
    <property type="entry name" value="DapE-ArgE"/>
    <property type="match status" value="1"/>
</dbReference>
<keyword evidence="7" id="KW-0170">Cobalt</keyword>
<evidence type="ECO:0000256" key="8">
    <source>
        <dbReference type="SAM" id="Phobius"/>
    </source>
</evidence>
<dbReference type="Gene3D" id="3.40.630.10">
    <property type="entry name" value="Zn peptidases"/>
    <property type="match status" value="1"/>
</dbReference>
<dbReference type="GO" id="GO:0046872">
    <property type="term" value="F:metal ion binding"/>
    <property type="evidence" value="ECO:0007669"/>
    <property type="project" value="UniProtKB-KW"/>
</dbReference>
<dbReference type="InterPro" id="IPR002933">
    <property type="entry name" value="Peptidase_M20"/>
</dbReference>
<evidence type="ECO:0000256" key="2">
    <source>
        <dbReference type="ARBA" id="ARBA00001947"/>
    </source>
</evidence>
<dbReference type="EMBL" id="QYTU02000031">
    <property type="protein sequence ID" value="RWR07306.1"/>
    <property type="molecule type" value="Genomic_DNA"/>
</dbReference>
<proteinExistence type="inferred from homology"/>
<dbReference type="PANTHER" id="PTHR43808:SF25">
    <property type="entry name" value="PEPTIDASE M20 DIMERISATION DOMAIN-CONTAINING PROTEIN"/>
    <property type="match status" value="1"/>
</dbReference>
<comment type="caution">
    <text evidence="10">The sequence shown here is derived from an EMBL/GenBank/DDBJ whole genome shotgun (WGS) entry which is preliminary data.</text>
</comment>